<dbReference type="InterPro" id="IPR036390">
    <property type="entry name" value="WH_DNA-bd_sf"/>
</dbReference>
<name>A0ABR8QPK5_9BACI</name>
<dbReference type="PROSITE" id="PS51078">
    <property type="entry name" value="ICLR_ED"/>
    <property type="match status" value="1"/>
</dbReference>
<protein>
    <submittedName>
        <fullName evidence="6">IclR family transcriptional regulator</fullName>
    </submittedName>
</protein>
<dbReference type="Proteomes" id="UP000657931">
    <property type="component" value="Unassembled WGS sequence"/>
</dbReference>
<evidence type="ECO:0000313" key="7">
    <source>
        <dbReference type="Proteomes" id="UP000657931"/>
    </source>
</evidence>
<organism evidence="6 7">
    <name type="scientific">Cytobacillus stercorigallinarum</name>
    <dbReference type="NCBI Taxonomy" id="2762240"/>
    <lineage>
        <taxon>Bacteria</taxon>
        <taxon>Bacillati</taxon>
        <taxon>Bacillota</taxon>
        <taxon>Bacilli</taxon>
        <taxon>Bacillales</taxon>
        <taxon>Bacillaceae</taxon>
        <taxon>Cytobacillus</taxon>
    </lineage>
</organism>
<reference evidence="6 7" key="1">
    <citation type="submission" date="2020-08" db="EMBL/GenBank/DDBJ databases">
        <title>A Genomic Blueprint of the Chicken Gut Microbiome.</title>
        <authorList>
            <person name="Gilroy R."/>
            <person name="Ravi A."/>
            <person name="Getino M."/>
            <person name="Pursley I."/>
            <person name="Horton D.L."/>
            <person name="Alikhan N.-F."/>
            <person name="Baker D."/>
            <person name="Gharbi K."/>
            <person name="Hall N."/>
            <person name="Watson M."/>
            <person name="Adriaenssens E.M."/>
            <person name="Foster-Nyarko E."/>
            <person name="Jarju S."/>
            <person name="Secka A."/>
            <person name="Antonio M."/>
            <person name="Oren A."/>
            <person name="Chaudhuri R."/>
            <person name="La Ragione R.M."/>
            <person name="Hildebrand F."/>
            <person name="Pallen M.J."/>
        </authorList>
    </citation>
    <scope>NUCLEOTIDE SEQUENCE [LARGE SCALE GENOMIC DNA]</scope>
    <source>
        <strain evidence="6 7">Sa5YUA1</strain>
    </source>
</reference>
<dbReference type="PANTHER" id="PTHR30136:SF24">
    <property type="entry name" value="HTH-TYPE TRANSCRIPTIONAL REPRESSOR ALLR"/>
    <property type="match status" value="1"/>
</dbReference>
<dbReference type="Gene3D" id="3.30.450.40">
    <property type="match status" value="1"/>
</dbReference>
<dbReference type="SUPFAM" id="SSF46785">
    <property type="entry name" value="Winged helix' DNA-binding domain"/>
    <property type="match status" value="1"/>
</dbReference>
<evidence type="ECO:0000259" key="5">
    <source>
        <dbReference type="PROSITE" id="PS51078"/>
    </source>
</evidence>
<feature type="domain" description="HTH iclR-type" evidence="4">
    <location>
        <begin position="3"/>
        <end position="65"/>
    </location>
</feature>
<dbReference type="RefSeq" id="WP_191813732.1">
    <property type="nucleotide sequence ID" value="NZ_JACSQT010000004.1"/>
</dbReference>
<dbReference type="SUPFAM" id="SSF55781">
    <property type="entry name" value="GAF domain-like"/>
    <property type="match status" value="1"/>
</dbReference>
<feature type="domain" description="IclR-ED" evidence="5">
    <location>
        <begin position="66"/>
        <end position="249"/>
    </location>
</feature>
<dbReference type="InterPro" id="IPR029016">
    <property type="entry name" value="GAF-like_dom_sf"/>
</dbReference>
<dbReference type="Pfam" id="PF09339">
    <property type="entry name" value="HTH_IclR"/>
    <property type="match status" value="1"/>
</dbReference>
<dbReference type="InterPro" id="IPR050707">
    <property type="entry name" value="HTH_MetabolicPath_Reg"/>
</dbReference>
<keyword evidence="7" id="KW-1185">Reference proteome</keyword>
<dbReference type="InterPro" id="IPR036388">
    <property type="entry name" value="WH-like_DNA-bd_sf"/>
</dbReference>
<keyword evidence="1" id="KW-0805">Transcription regulation</keyword>
<proteinExistence type="predicted"/>
<comment type="caution">
    <text evidence="6">The sequence shown here is derived from an EMBL/GenBank/DDBJ whole genome shotgun (WGS) entry which is preliminary data.</text>
</comment>
<dbReference type="SMART" id="SM00346">
    <property type="entry name" value="HTH_ICLR"/>
    <property type="match status" value="1"/>
</dbReference>
<evidence type="ECO:0000256" key="3">
    <source>
        <dbReference type="ARBA" id="ARBA00023163"/>
    </source>
</evidence>
<keyword evidence="3" id="KW-0804">Transcription</keyword>
<sequence length="259" mass="28789">MTIQSVLRATDILELFLSGQKELSVKEIAEAMELSKSTVHGLIKTLASKGYLYQNQESGKYRLGMKLFQLGHIVENQLDFAEVSRPIINRLVTTLKETVHLVSFEQGEAIYIEKKEGTHSLRIYSQVGRKAPFHCTGVGKAILAFLPKKEQEEIIETLPLEPFTEKTILTKQALVKELAVVKEQGFAVDNEEIEIGLKCTASPIFNYQGRVVGSISCAVPTVRLNETHQQEVISGIKKAANDISTALGYQKEIKEGTEV</sequence>
<dbReference type="InterPro" id="IPR014757">
    <property type="entry name" value="Tscrpt_reg_IclR_C"/>
</dbReference>
<dbReference type="PROSITE" id="PS51077">
    <property type="entry name" value="HTH_ICLR"/>
    <property type="match status" value="1"/>
</dbReference>
<evidence type="ECO:0000259" key="4">
    <source>
        <dbReference type="PROSITE" id="PS51077"/>
    </source>
</evidence>
<accession>A0ABR8QPK5</accession>
<evidence type="ECO:0000313" key="6">
    <source>
        <dbReference type="EMBL" id="MBD7937473.1"/>
    </source>
</evidence>
<evidence type="ECO:0000256" key="1">
    <source>
        <dbReference type="ARBA" id="ARBA00023015"/>
    </source>
</evidence>
<keyword evidence="2" id="KW-0238">DNA-binding</keyword>
<evidence type="ECO:0000256" key="2">
    <source>
        <dbReference type="ARBA" id="ARBA00023125"/>
    </source>
</evidence>
<dbReference type="EMBL" id="JACSQT010000004">
    <property type="protein sequence ID" value="MBD7937473.1"/>
    <property type="molecule type" value="Genomic_DNA"/>
</dbReference>
<dbReference type="Pfam" id="PF01614">
    <property type="entry name" value="IclR_C"/>
    <property type="match status" value="1"/>
</dbReference>
<dbReference type="InterPro" id="IPR005471">
    <property type="entry name" value="Tscrpt_reg_IclR_N"/>
</dbReference>
<dbReference type="Gene3D" id="1.10.10.10">
    <property type="entry name" value="Winged helix-like DNA-binding domain superfamily/Winged helix DNA-binding domain"/>
    <property type="match status" value="1"/>
</dbReference>
<gene>
    <name evidence="6" type="ORF">H9655_10595</name>
</gene>
<dbReference type="PANTHER" id="PTHR30136">
    <property type="entry name" value="HELIX-TURN-HELIX TRANSCRIPTIONAL REGULATOR, ICLR FAMILY"/>
    <property type="match status" value="1"/>
</dbReference>